<dbReference type="Pfam" id="PF04030">
    <property type="entry name" value="ALO"/>
    <property type="match status" value="1"/>
</dbReference>
<dbReference type="InterPro" id="IPR036318">
    <property type="entry name" value="FAD-bd_PCMH-like_sf"/>
</dbReference>
<keyword evidence="4" id="KW-1185">Reference proteome</keyword>
<dbReference type="PIRSF" id="PIRSF000136">
    <property type="entry name" value="LGO_GLO"/>
    <property type="match status" value="1"/>
</dbReference>
<evidence type="ECO:0000313" key="4">
    <source>
        <dbReference type="Proteomes" id="UP000222056"/>
    </source>
</evidence>
<dbReference type="PANTHER" id="PTHR43762">
    <property type="entry name" value="L-GULONOLACTONE OXIDASE"/>
    <property type="match status" value="1"/>
</dbReference>
<keyword evidence="1" id="KW-0560">Oxidoreductase</keyword>
<evidence type="ECO:0000259" key="2">
    <source>
        <dbReference type="PROSITE" id="PS51387"/>
    </source>
</evidence>
<dbReference type="GO" id="GO:0003885">
    <property type="term" value="F:D-arabinono-1,4-lactone oxidase activity"/>
    <property type="evidence" value="ECO:0007669"/>
    <property type="project" value="InterPro"/>
</dbReference>
<dbReference type="InterPro" id="IPR016167">
    <property type="entry name" value="FAD-bd_PCMH_sub1"/>
</dbReference>
<dbReference type="RefSeq" id="WP_093117575.1">
    <property type="nucleotide sequence ID" value="NZ_FNWJ01000002.1"/>
</dbReference>
<evidence type="ECO:0000313" key="3">
    <source>
        <dbReference type="EMBL" id="SEH13837.1"/>
    </source>
</evidence>
<dbReference type="OrthoDB" id="9800184at2"/>
<dbReference type="NCBIfam" id="TIGR01679">
    <property type="entry name" value="bact_FAD_ox"/>
    <property type="match status" value="1"/>
</dbReference>
<dbReference type="Gene3D" id="3.30.465.10">
    <property type="match status" value="1"/>
</dbReference>
<dbReference type="InterPro" id="IPR010031">
    <property type="entry name" value="FAD_lactone_oxidase-like"/>
</dbReference>
<dbReference type="InterPro" id="IPR016171">
    <property type="entry name" value="Vanillyl_alc_oxidase_C-sub2"/>
</dbReference>
<dbReference type="Proteomes" id="UP000222056">
    <property type="component" value="Unassembled WGS sequence"/>
</dbReference>
<dbReference type="Gene3D" id="3.30.43.10">
    <property type="entry name" value="Uridine Diphospho-n-acetylenolpyruvylglucosamine Reductase, domain 2"/>
    <property type="match status" value="1"/>
</dbReference>
<dbReference type="Gene3D" id="1.10.45.10">
    <property type="entry name" value="Vanillyl-alcohol Oxidase, Chain A, domain 4"/>
    <property type="match status" value="1"/>
</dbReference>
<sequence length="434" mass="47961">MLPTWRNWSRLVSARPAALLEPRAEEEVARVVAAAQSIKAVGRGHSFTAIAETSGVALDLRRMRRVVAIEGDVATCEAGITIGELARRLAAVGLALANQGDIDRQTVAGAIATGTHGTGARFHSLSQQVAALRLVDAAGRVRTIAGGEDLLAARVGLGALGVVTRVSFRCVPLFGLRRIEEPIDRQRVLSAFDAFADSADHFEIFALPYARRCLVLRADRTAPPRGTHLSRARKLASDLLLANGLFGLHCRAARRWPRAVPRLNRLLAGGFGRAQHHDVAYRIYAHPRLVRFNEMEYALPRAAGPEAVQRVLELIERRRLPICFPIEVRVSAAEEALLSPAHQRDTTWIAVHQYAPMAHEDFFRAVEEEVMRPLGGRPHWGKLHYREANELAQLYPGWTRFQALRARFDPTGKFENAYLRRVLGPVRAGGDDGR</sequence>
<dbReference type="InterPro" id="IPR006094">
    <property type="entry name" value="Oxid_FAD_bind_N"/>
</dbReference>
<reference evidence="4" key="1">
    <citation type="submission" date="2016-10" db="EMBL/GenBank/DDBJ databases">
        <authorList>
            <person name="Varghese N."/>
            <person name="Submissions S."/>
        </authorList>
    </citation>
    <scope>NUCLEOTIDE SEQUENCE [LARGE SCALE GENOMIC DNA]</scope>
    <source>
        <strain evidence="4">ATCC 35263</strain>
    </source>
</reference>
<dbReference type="InterPro" id="IPR007173">
    <property type="entry name" value="ALO_C"/>
</dbReference>
<dbReference type="GO" id="GO:0080049">
    <property type="term" value="F:L-gulono-1,4-lactone dehydrogenase activity"/>
    <property type="evidence" value="ECO:0007669"/>
    <property type="project" value="TreeGrafter"/>
</dbReference>
<proteinExistence type="predicted"/>
<dbReference type="InterPro" id="IPR016166">
    <property type="entry name" value="FAD-bd_PCMH"/>
</dbReference>
<protein>
    <submittedName>
        <fullName evidence="3">L-gulonolactone oxidase</fullName>
    </submittedName>
</protein>
<dbReference type="Pfam" id="PF01565">
    <property type="entry name" value="FAD_binding_4"/>
    <property type="match status" value="1"/>
</dbReference>
<dbReference type="Gene3D" id="3.30.70.2520">
    <property type="match status" value="1"/>
</dbReference>
<dbReference type="GO" id="GO:0071949">
    <property type="term" value="F:FAD binding"/>
    <property type="evidence" value="ECO:0007669"/>
    <property type="project" value="InterPro"/>
</dbReference>
<organism evidence="3 4">
    <name type="scientific">Thermoleophilum album</name>
    <dbReference type="NCBI Taxonomy" id="29539"/>
    <lineage>
        <taxon>Bacteria</taxon>
        <taxon>Bacillati</taxon>
        <taxon>Actinomycetota</taxon>
        <taxon>Thermoleophilia</taxon>
        <taxon>Thermoleophilales</taxon>
        <taxon>Thermoleophilaceae</taxon>
        <taxon>Thermoleophilum</taxon>
    </lineage>
</organism>
<accession>A0A1H6FSG2</accession>
<dbReference type="PROSITE" id="PS51387">
    <property type="entry name" value="FAD_PCMH"/>
    <property type="match status" value="1"/>
</dbReference>
<dbReference type="STRING" id="29539.SAMN02745716_1348"/>
<dbReference type="AlphaFoldDB" id="A0A1H6FSG2"/>
<dbReference type="PANTHER" id="PTHR43762:SF1">
    <property type="entry name" value="D-ARABINONO-1,4-LACTONE OXIDASE"/>
    <property type="match status" value="1"/>
</dbReference>
<dbReference type="SUPFAM" id="SSF56176">
    <property type="entry name" value="FAD-binding/transporter-associated domain-like"/>
    <property type="match status" value="1"/>
</dbReference>
<dbReference type="InterPro" id="IPR016169">
    <property type="entry name" value="FAD-bd_PCMH_sub2"/>
</dbReference>
<evidence type="ECO:0000256" key="1">
    <source>
        <dbReference type="ARBA" id="ARBA00023002"/>
    </source>
</evidence>
<dbReference type="GO" id="GO:0016020">
    <property type="term" value="C:membrane"/>
    <property type="evidence" value="ECO:0007669"/>
    <property type="project" value="InterPro"/>
</dbReference>
<name>A0A1H6FSG2_THEAL</name>
<gene>
    <name evidence="3" type="ORF">SAMN02745716_1348</name>
</gene>
<feature type="domain" description="FAD-binding PCMH-type" evidence="2">
    <location>
        <begin position="12"/>
        <end position="173"/>
    </location>
</feature>
<dbReference type="EMBL" id="FNWJ01000002">
    <property type="protein sequence ID" value="SEH13837.1"/>
    <property type="molecule type" value="Genomic_DNA"/>
</dbReference>